<evidence type="ECO:0000256" key="4">
    <source>
        <dbReference type="ARBA" id="ARBA00022605"/>
    </source>
</evidence>
<evidence type="ECO:0000256" key="2">
    <source>
        <dbReference type="ARBA" id="ARBA00004733"/>
    </source>
</evidence>
<organism evidence="11">
    <name type="scientific">Helminthocladia australis</name>
    <dbReference type="NCBI Taxonomy" id="260093"/>
    <lineage>
        <taxon>Eukaryota</taxon>
        <taxon>Rhodophyta</taxon>
        <taxon>Florideophyceae</taxon>
        <taxon>Nemaliophycidae</taxon>
        <taxon>Nemaliales</taxon>
        <taxon>Liagoraceae</taxon>
        <taxon>Helminthocladia</taxon>
    </lineage>
</organism>
<comment type="similarity">
    <text evidence="9 10">Belongs to the TrpA family.</text>
</comment>
<comment type="subunit">
    <text evidence="3 9">Tetramer of two alpha and two beta chains.</text>
</comment>
<evidence type="ECO:0000256" key="5">
    <source>
        <dbReference type="ARBA" id="ARBA00022822"/>
    </source>
</evidence>
<dbReference type="PANTHER" id="PTHR43406">
    <property type="entry name" value="TRYPTOPHAN SYNTHASE, ALPHA CHAIN"/>
    <property type="match status" value="1"/>
</dbReference>
<keyword evidence="11" id="KW-0150">Chloroplast</keyword>
<dbReference type="PROSITE" id="PS00167">
    <property type="entry name" value="TRP_SYNTHASE_ALPHA"/>
    <property type="match status" value="1"/>
</dbReference>
<name>A0A1G4NTE3_9FLOR</name>
<evidence type="ECO:0000256" key="1">
    <source>
        <dbReference type="ARBA" id="ARBA00003365"/>
    </source>
</evidence>
<feature type="active site" description="Proton acceptor" evidence="9">
    <location>
        <position position="58"/>
    </location>
</feature>
<dbReference type="HAMAP" id="MF_00131">
    <property type="entry name" value="Trp_synth_alpha"/>
    <property type="match status" value="1"/>
</dbReference>
<comment type="pathway">
    <text evidence="2 9">Amino-acid biosynthesis; L-tryptophan biosynthesis; L-tryptophan from chorismate: step 5/5.</text>
</comment>
<comment type="function">
    <text evidence="1 9">The alpha subunit is responsible for the aldol cleavage of indoleglycerol phosphate to indole and glyceraldehyde 3-phosphate.</text>
</comment>
<dbReference type="InterPro" id="IPR002028">
    <property type="entry name" value="Trp_synthase_suA"/>
</dbReference>
<dbReference type="FunFam" id="3.20.20.70:FF:000037">
    <property type="entry name" value="Tryptophan synthase alpha chain"/>
    <property type="match status" value="1"/>
</dbReference>
<dbReference type="GO" id="GO:0009507">
    <property type="term" value="C:chloroplast"/>
    <property type="evidence" value="ECO:0007669"/>
    <property type="project" value="UniProtKB-SubCell"/>
</dbReference>
<evidence type="ECO:0000313" key="11">
    <source>
        <dbReference type="EMBL" id="SCW21907.1"/>
    </source>
</evidence>
<dbReference type="GO" id="GO:0004834">
    <property type="term" value="F:tryptophan synthase activity"/>
    <property type="evidence" value="ECO:0007669"/>
    <property type="project" value="UniProtKB-UniRule"/>
</dbReference>
<dbReference type="GeneID" id="29998400"/>
<evidence type="ECO:0000256" key="9">
    <source>
        <dbReference type="HAMAP-Rule" id="MF_00131"/>
    </source>
</evidence>
<dbReference type="UniPathway" id="UPA00035">
    <property type="reaction ID" value="UER00044"/>
</dbReference>
<comment type="subcellular location">
    <subcellularLocation>
        <location evidence="9">Plastid</location>
        <location evidence="9">Chloroplast</location>
    </subcellularLocation>
</comment>
<reference evidence="11" key="1">
    <citation type="submission" date="2016-10" db="EMBL/GenBank/DDBJ databases">
        <title>Chloroplast genomes as a tool to resolve red algal phylogenies: a case study in the Nemaliales.</title>
        <authorList>
            <person name="Costa J.F."/>
            <person name="Lin S.M."/>
            <person name="Macaya E.C."/>
            <person name="Fernandez-Garcia C."/>
            <person name="Verbruggen H."/>
        </authorList>
    </citation>
    <scope>NUCLEOTIDE SEQUENCE</scope>
    <source>
        <strain evidence="11">J.0167</strain>
    </source>
</reference>
<evidence type="ECO:0000256" key="3">
    <source>
        <dbReference type="ARBA" id="ARBA00011270"/>
    </source>
</evidence>
<gene>
    <name evidence="9 11" type="primary">trpA</name>
    <name evidence="11" type="ORF">J0167_57</name>
</gene>
<keyword evidence="6 9" id="KW-0057">Aromatic amino acid biosynthesis</keyword>
<dbReference type="GO" id="GO:0005829">
    <property type="term" value="C:cytosol"/>
    <property type="evidence" value="ECO:0007669"/>
    <property type="project" value="TreeGrafter"/>
</dbReference>
<dbReference type="AlphaFoldDB" id="A0A1G4NTE3"/>
<sequence length="263" mass="28982">MAIISSTLRVLQETCGLIPFITAGSPNVESTEKALKLLDHSGADIIEIGLPYSDPLADGPIIQEASKEALQQGMNFDLLLELLDRVKGTIRAPIVLFTYYNPILARGIKSFIEDIARAGVQGLIVPDLPLEETDYMISLCNELSIELILLITPTSPPQRIKDIIQKSPGLIYIVSSTGVTGIRHKINHDMGEFVDRIKLQTDKLLIMGFGISNTEHVKQVMQWNIDGIVIGSAFVKCLSDVDIERGLANLEQFCLSVKKTLRK</sequence>
<comment type="catalytic activity">
    <reaction evidence="8 9">
        <text>(1S,2R)-1-C-(indol-3-yl)glycerol 3-phosphate + L-serine = D-glyceraldehyde 3-phosphate + L-tryptophan + H2O</text>
        <dbReference type="Rhea" id="RHEA:10532"/>
        <dbReference type="ChEBI" id="CHEBI:15377"/>
        <dbReference type="ChEBI" id="CHEBI:33384"/>
        <dbReference type="ChEBI" id="CHEBI:57912"/>
        <dbReference type="ChEBI" id="CHEBI:58866"/>
        <dbReference type="ChEBI" id="CHEBI:59776"/>
        <dbReference type="EC" id="4.2.1.20"/>
    </reaction>
</comment>
<evidence type="ECO:0000256" key="7">
    <source>
        <dbReference type="ARBA" id="ARBA00023239"/>
    </source>
</evidence>
<dbReference type="PANTHER" id="PTHR43406:SF1">
    <property type="entry name" value="TRYPTOPHAN SYNTHASE ALPHA CHAIN, CHLOROPLASTIC"/>
    <property type="match status" value="1"/>
</dbReference>
<keyword evidence="7 9" id="KW-0456">Lyase</keyword>
<keyword evidence="4 9" id="KW-0028">Amino-acid biosynthesis</keyword>
<evidence type="ECO:0000256" key="6">
    <source>
        <dbReference type="ARBA" id="ARBA00023141"/>
    </source>
</evidence>
<dbReference type="SUPFAM" id="SSF51366">
    <property type="entry name" value="Ribulose-phoshate binding barrel"/>
    <property type="match status" value="1"/>
</dbReference>
<feature type="active site" description="Proton acceptor" evidence="9">
    <location>
        <position position="47"/>
    </location>
</feature>
<keyword evidence="11" id="KW-0934">Plastid</keyword>
<dbReference type="NCBIfam" id="TIGR00262">
    <property type="entry name" value="trpA"/>
    <property type="match status" value="1"/>
</dbReference>
<reference evidence="11" key="2">
    <citation type="submission" date="2016-10" db="EMBL/GenBank/DDBJ databases">
        <authorList>
            <person name="de Groot N.N."/>
        </authorList>
    </citation>
    <scope>NUCLEOTIDE SEQUENCE</scope>
    <source>
        <strain evidence="11">J.0167</strain>
    </source>
</reference>
<dbReference type="EC" id="4.2.1.20" evidence="9"/>
<dbReference type="InterPro" id="IPR018204">
    <property type="entry name" value="Trp_synthase_alpha_AS"/>
</dbReference>
<keyword evidence="5 9" id="KW-0822">Tryptophan biosynthesis</keyword>
<protein>
    <recommendedName>
        <fullName evidence="9">Tryptophan synthase alpha chain</fullName>
        <ecNumber evidence="9">4.2.1.20</ecNumber>
    </recommendedName>
</protein>
<dbReference type="EMBL" id="LT622866">
    <property type="protein sequence ID" value="SCW21907.1"/>
    <property type="molecule type" value="Genomic_DNA"/>
</dbReference>
<proteinExistence type="inferred from homology"/>
<dbReference type="RefSeq" id="YP_009313653.1">
    <property type="nucleotide sequence ID" value="NC_031658.1"/>
</dbReference>
<evidence type="ECO:0000256" key="8">
    <source>
        <dbReference type="ARBA" id="ARBA00049047"/>
    </source>
</evidence>
<dbReference type="CDD" id="cd04724">
    <property type="entry name" value="Tryptophan_synthase_alpha"/>
    <property type="match status" value="1"/>
</dbReference>
<accession>A0A1G4NTE3</accession>
<dbReference type="Gene3D" id="3.20.20.70">
    <property type="entry name" value="Aldolase class I"/>
    <property type="match status" value="1"/>
</dbReference>
<dbReference type="Pfam" id="PF00290">
    <property type="entry name" value="Trp_syntA"/>
    <property type="match status" value="1"/>
</dbReference>
<dbReference type="InterPro" id="IPR013785">
    <property type="entry name" value="Aldolase_TIM"/>
</dbReference>
<dbReference type="InterPro" id="IPR011060">
    <property type="entry name" value="RibuloseP-bd_barrel"/>
</dbReference>
<evidence type="ECO:0000256" key="10">
    <source>
        <dbReference type="RuleBase" id="RU003662"/>
    </source>
</evidence>
<geneLocation type="chloroplast" evidence="11"/>